<feature type="compositionally biased region" description="Polar residues" evidence="1">
    <location>
        <begin position="50"/>
        <end position="70"/>
    </location>
</feature>
<reference evidence="2 3" key="1">
    <citation type="submission" date="2019-08" db="EMBL/GenBank/DDBJ databases">
        <authorList>
            <person name="Peeters C."/>
        </authorList>
    </citation>
    <scope>NUCLEOTIDE SEQUENCE [LARGE SCALE GENOMIC DNA]</scope>
    <source>
        <strain evidence="2 3">LMG 30175</strain>
    </source>
</reference>
<dbReference type="Proteomes" id="UP000414233">
    <property type="component" value="Unassembled WGS sequence"/>
</dbReference>
<dbReference type="EMBL" id="CABPRZ010000023">
    <property type="protein sequence ID" value="VVE47332.1"/>
    <property type="molecule type" value="Genomic_DNA"/>
</dbReference>
<feature type="region of interest" description="Disordered" evidence="1">
    <location>
        <begin position="21"/>
        <end position="115"/>
    </location>
</feature>
<evidence type="ECO:0000313" key="2">
    <source>
        <dbReference type="EMBL" id="VVE47332.1"/>
    </source>
</evidence>
<proteinExistence type="predicted"/>
<name>A0A5E4YFV2_9BURK</name>
<protein>
    <submittedName>
        <fullName evidence="2">Uncharacterized protein</fullName>
    </submittedName>
</protein>
<evidence type="ECO:0000256" key="1">
    <source>
        <dbReference type="SAM" id="MobiDB-lite"/>
    </source>
</evidence>
<organism evidence="2 3">
    <name type="scientific">Pandoraea terrae</name>
    <dbReference type="NCBI Taxonomy" id="1537710"/>
    <lineage>
        <taxon>Bacteria</taxon>
        <taxon>Pseudomonadati</taxon>
        <taxon>Pseudomonadota</taxon>
        <taxon>Betaproteobacteria</taxon>
        <taxon>Burkholderiales</taxon>
        <taxon>Burkholderiaceae</taxon>
        <taxon>Pandoraea</taxon>
    </lineage>
</organism>
<keyword evidence="3" id="KW-1185">Reference proteome</keyword>
<sequence length="265" mass="29052">MDARAGVQLPVLPIDARASRSIGPLSAPDRTHVRGKRANAPANRHRSVDTLPQASQCLPQSDATAVSTSRSTRHADSRTRSRGTGVDSDNRHAVIPRRSTQPPRPRGRKPNEDFGAPLRIVRRGSSAATSVALLAYRIARSHPHDSAERAQSHFVVLEVLYRACSAACRVTPARSGSFAGMAWHPGGYRRVIAETFAIRPEYTEGFQRTGARRTVPERRNPCPVYGPEAAGAVWTAGVSRHDDYRSRRRSLESESGNRHAAWSGW</sequence>
<gene>
    <name evidence="2" type="ORF">PTE30175_04379</name>
</gene>
<dbReference type="AlphaFoldDB" id="A0A5E4YFV2"/>
<evidence type="ECO:0000313" key="3">
    <source>
        <dbReference type="Proteomes" id="UP000414233"/>
    </source>
</evidence>
<accession>A0A5E4YFV2</accession>